<evidence type="ECO:0000256" key="1">
    <source>
        <dbReference type="SAM" id="MobiDB-lite"/>
    </source>
</evidence>
<evidence type="ECO:0000313" key="2">
    <source>
        <dbReference type="EMBL" id="GGJ56458.1"/>
    </source>
</evidence>
<gene>
    <name evidence="2" type="ORF">GCM10008938_48270</name>
</gene>
<feature type="compositionally biased region" description="Basic and acidic residues" evidence="1">
    <location>
        <begin position="78"/>
        <end position="91"/>
    </location>
</feature>
<name>A0ABQ2DHJ0_9DEIO</name>
<proteinExistence type="predicted"/>
<evidence type="ECO:0000313" key="3">
    <source>
        <dbReference type="Proteomes" id="UP000632222"/>
    </source>
</evidence>
<dbReference type="RefSeq" id="WP_189008351.1">
    <property type="nucleotide sequence ID" value="NZ_BMOD01000036.1"/>
</dbReference>
<dbReference type="EMBL" id="BMOD01000036">
    <property type="protein sequence ID" value="GGJ56458.1"/>
    <property type="molecule type" value="Genomic_DNA"/>
</dbReference>
<comment type="caution">
    <text evidence="2">The sequence shown here is derived from an EMBL/GenBank/DDBJ whole genome shotgun (WGS) entry which is preliminary data.</text>
</comment>
<sequence>MNVTLSFTDPERAREFEGFCAALGVTPDELASALVNQYIYDAVWFHVTRLAKGLPCPTTKVIDQLRTPAGVFGSADAETSHPDHPPQEEVQ</sequence>
<dbReference type="Proteomes" id="UP000632222">
    <property type="component" value="Unassembled WGS sequence"/>
</dbReference>
<protein>
    <submittedName>
        <fullName evidence="2">Uncharacterized protein</fullName>
    </submittedName>
</protein>
<reference evidence="3" key="1">
    <citation type="journal article" date="2019" name="Int. J. Syst. Evol. Microbiol.">
        <title>The Global Catalogue of Microorganisms (GCM) 10K type strain sequencing project: providing services to taxonomists for standard genome sequencing and annotation.</title>
        <authorList>
            <consortium name="The Broad Institute Genomics Platform"/>
            <consortium name="The Broad Institute Genome Sequencing Center for Infectious Disease"/>
            <person name="Wu L."/>
            <person name="Ma J."/>
        </authorList>
    </citation>
    <scope>NUCLEOTIDE SEQUENCE [LARGE SCALE GENOMIC DNA]</scope>
    <source>
        <strain evidence="3">JCM 14370</strain>
    </source>
</reference>
<accession>A0ABQ2DHJ0</accession>
<feature type="region of interest" description="Disordered" evidence="1">
    <location>
        <begin position="72"/>
        <end position="91"/>
    </location>
</feature>
<keyword evidence="3" id="KW-1185">Reference proteome</keyword>
<organism evidence="2 3">
    <name type="scientific">Deinococcus roseus</name>
    <dbReference type="NCBI Taxonomy" id="392414"/>
    <lineage>
        <taxon>Bacteria</taxon>
        <taxon>Thermotogati</taxon>
        <taxon>Deinococcota</taxon>
        <taxon>Deinococci</taxon>
        <taxon>Deinococcales</taxon>
        <taxon>Deinococcaceae</taxon>
        <taxon>Deinococcus</taxon>
    </lineage>
</organism>